<dbReference type="PIRSF" id="PIRSF002070">
    <property type="entry name" value="SSB"/>
    <property type="match status" value="1"/>
</dbReference>
<evidence type="ECO:0000256" key="2">
    <source>
        <dbReference type="PIRNR" id="PIRNR002070"/>
    </source>
</evidence>
<dbReference type="InterPro" id="IPR000424">
    <property type="entry name" value="Primosome_PriB/ssb"/>
</dbReference>
<dbReference type="Proteomes" id="UP000466345">
    <property type="component" value="Unassembled WGS sequence"/>
</dbReference>
<evidence type="ECO:0000256" key="1">
    <source>
        <dbReference type="ARBA" id="ARBA00023125"/>
    </source>
</evidence>
<dbReference type="SUPFAM" id="SSF50249">
    <property type="entry name" value="Nucleic acid-binding proteins"/>
    <property type="match status" value="1"/>
</dbReference>
<feature type="compositionally biased region" description="Basic and acidic residues" evidence="4">
    <location>
        <begin position="118"/>
        <end position="128"/>
    </location>
</feature>
<dbReference type="RefSeq" id="WP_153455906.1">
    <property type="nucleotide sequence ID" value="NZ_WEGJ01000028.1"/>
</dbReference>
<dbReference type="GO" id="GO:0003697">
    <property type="term" value="F:single-stranded DNA binding"/>
    <property type="evidence" value="ECO:0007669"/>
    <property type="project" value="InterPro"/>
</dbReference>
<feature type="region of interest" description="Disordered" evidence="4">
    <location>
        <begin position="110"/>
        <end position="148"/>
    </location>
</feature>
<comment type="caution">
    <text evidence="5">The sequence shown here is derived from an EMBL/GenBank/DDBJ whole genome shotgun (WGS) entry which is preliminary data.</text>
</comment>
<evidence type="ECO:0000256" key="4">
    <source>
        <dbReference type="SAM" id="MobiDB-lite"/>
    </source>
</evidence>
<keyword evidence="1 2" id="KW-0238">DNA-binding</keyword>
<dbReference type="CDD" id="cd04496">
    <property type="entry name" value="SSB_OBF"/>
    <property type="match status" value="1"/>
</dbReference>
<organism evidence="5 6">
    <name type="scientific">Streptomyces smaragdinus</name>
    <dbReference type="NCBI Taxonomy" id="2585196"/>
    <lineage>
        <taxon>Bacteria</taxon>
        <taxon>Bacillati</taxon>
        <taxon>Actinomycetota</taxon>
        <taxon>Actinomycetes</taxon>
        <taxon>Kitasatosporales</taxon>
        <taxon>Streptomycetaceae</taxon>
        <taxon>Streptomyces</taxon>
    </lineage>
</organism>
<dbReference type="Pfam" id="PF00436">
    <property type="entry name" value="SSB"/>
    <property type="match status" value="1"/>
</dbReference>
<dbReference type="InterPro" id="IPR012340">
    <property type="entry name" value="NA-bd_OB-fold"/>
</dbReference>
<dbReference type="PROSITE" id="PS50935">
    <property type="entry name" value="SSB"/>
    <property type="match status" value="1"/>
</dbReference>
<dbReference type="EMBL" id="WEGJ01000028">
    <property type="protein sequence ID" value="MQY15064.1"/>
    <property type="molecule type" value="Genomic_DNA"/>
</dbReference>
<dbReference type="NCBIfam" id="TIGR00621">
    <property type="entry name" value="ssb"/>
    <property type="match status" value="1"/>
</dbReference>
<keyword evidence="6" id="KW-1185">Reference proteome</keyword>
<evidence type="ECO:0000313" key="5">
    <source>
        <dbReference type="EMBL" id="MQY15064.1"/>
    </source>
</evidence>
<dbReference type="Gene3D" id="2.40.50.140">
    <property type="entry name" value="Nucleic acid-binding proteins"/>
    <property type="match status" value="1"/>
</dbReference>
<sequence>MSSTQVTVVGNVATTPDFRLTQNNTPACRFRVATTERRFDQGAGGWVDGSTSFYTVWTYRALAEHAASSLAIGDPVILSGRLRVREREHEGKQYSDAQIDAASIGHDLARGTSAFHRTTRETGERTRGDGAAAADGGRAEPALSGAPG</sequence>
<feature type="compositionally biased region" description="Low complexity" evidence="4">
    <location>
        <begin position="129"/>
        <end position="140"/>
    </location>
</feature>
<proteinExistence type="predicted"/>
<gene>
    <name evidence="5" type="primary">ssb1</name>
    <name evidence="5" type="ORF">SRB5_52420</name>
</gene>
<dbReference type="GO" id="GO:0006260">
    <property type="term" value="P:DNA replication"/>
    <property type="evidence" value="ECO:0007669"/>
    <property type="project" value="InterPro"/>
</dbReference>
<evidence type="ECO:0000256" key="3">
    <source>
        <dbReference type="RuleBase" id="RU000524"/>
    </source>
</evidence>
<reference evidence="5 6" key="1">
    <citation type="submission" date="2019-10" db="EMBL/GenBank/DDBJ databases">
        <title>Streptomyces smaragdinus sp. nov. and Streptomyces fabii sp. nov., isolated from the gut of fungus growing-termite Macrotermes natalensis.</title>
        <authorList>
            <person name="Schwitalla J."/>
            <person name="Benndorf R."/>
            <person name="Martin K."/>
            <person name="De Beer W."/>
            <person name="Kaster A.-K."/>
            <person name="Vollmers J."/>
            <person name="Poulsen M."/>
            <person name="Beemelmanns C."/>
        </authorList>
    </citation>
    <scope>NUCLEOTIDE SEQUENCE [LARGE SCALE GENOMIC DNA]</scope>
    <source>
        <strain evidence="5 6">RB5</strain>
    </source>
</reference>
<dbReference type="InterPro" id="IPR011344">
    <property type="entry name" value="ssDNA-bd"/>
</dbReference>
<dbReference type="AlphaFoldDB" id="A0A7K0CQN4"/>
<name>A0A7K0CQN4_9ACTN</name>
<accession>A0A7K0CQN4</accession>
<dbReference type="OrthoDB" id="4427276at2"/>
<protein>
    <recommendedName>
        <fullName evidence="2 3">Single-stranded DNA-binding protein</fullName>
    </recommendedName>
</protein>
<evidence type="ECO:0000313" key="6">
    <source>
        <dbReference type="Proteomes" id="UP000466345"/>
    </source>
</evidence>